<proteinExistence type="predicted"/>
<evidence type="ECO:0000259" key="3">
    <source>
        <dbReference type="PROSITE" id="PS50112"/>
    </source>
</evidence>
<evidence type="ECO:0000256" key="1">
    <source>
        <dbReference type="SAM" id="Coils"/>
    </source>
</evidence>
<dbReference type="SUPFAM" id="SSF55781">
    <property type="entry name" value="GAF domain-like"/>
    <property type="match status" value="1"/>
</dbReference>
<keyword evidence="6" id="KW-1185">Reference proteome</keyword>
<feature type="domain" description="GGDEF" evidence="4">
    <location>
        <begin position="381"/>
        <end position="518"/>
    </location>
</feature>
<dbReference type="PROSITE" id="PS50046">
    <property type="entry name" value="PHYTOCHROME_2"/>
    <property type="match status" value="1"/>
</dbReference>
<keyword evidence="5" id="KW-0548">Nucleotidyltransferase</keyword>
<dbReference type="InterPro" id="IPR013767">
    <property type="entry name" value="PAS_fold"/>
</dbReference>
<reference evidence="5 6" key="1">
    <citation type="submission" date="2024-04" db="EMBL/GenBank/DDBJ databases">
        <title>Okeanomitos corallinicola gen. &amp; sp. nov. (Nostocales, Cyanobacteria), a new toxic marine heterocyst-forming cyanobacterium from a coral reef.</title>
        <authorList>
            <person name="Li H."/>
            <person name="Li R."/>
            <person name="Kang J."/>
            <person name="Hii K.S."/>
            <person name="Mohamed H.F."/>
            <person name="Xu X."/>
            <person name="Luo Z."/>
        </authorList>
    </citation>
    <scope>NUCLEOTIDE SEQUENCE [LARGE SCALE GENOMIC DNA]</scope>
    <source>
        <strain evidence="5 6">TIOX110</strain>
    </source>
</reference>
<feature type="domain" description="PAS" evidence="3">
    <location>
        <begin position="1"/>
        <end position="53"/>
    </location>
</feature>
<dbReference type="InterPro" id="IPR029787">
    <property type="entry name" value="Nucleotide_cyclase"/>
</dbReference>
<protein>
    <submittedName>
        <fullName evidence="5">Diguanylate cyclase</fullName>
        <ecNumber evidence="5">2.7.7.65</ecNumber>
    </submittedName>
</protein>
<organism evidence="5 6">
    <name type="scientific">Okeanomitos corallinicola TIOX110</name>
    <dbReference type="NCBI Taxonomy" id="3133117"/>
    <lineage>
        <taxon>Bacteria</taxon>
        <taxon>Bacillati</taxon>
        <taxon>Cyanobacteriota</taxon>
        <taxon>Cyanophyceae</taxon>
        <taxon>Nostocales</taxon>
        <taxon>Aphanizomenonaceae</taxon>
        <taxon>Okeanomitos</taxon>
    </lineage>
</organism>
<dbReference type="InterPro" id="IPR029016">
    <property type="entry name" value="GAF-like_dom_sf"/>
</dbReference>
<dbReference type="GO" id="GO:0052621">
    <property type="term" value="F:diguanylate cyclase activity"/>
    <property type="evidence" value="ECO:0007669"/>
    <property type="project" value="UniProtKB-EC"/>
</dbReference>
<dbReference type="Pfam" id="PF00990">
    <property type="entry name" value="GGDEF"/>
    <property type="match status" value="1"/>
</dbReference>
<name>A0ABZ2UU15_9CYAN</name>
<dbReference type="InterPro" id="IPR016132">
    <property type="entry name" value="Phyto_chromo_attachment"/>
</dbReference>
<dbReference type="SMART" id="SM00091">
    <property type="entry name" value="PAS"/>
    <property type="match status" value="1"/>
</dbReference>
<dbReference type="Pfam" id="PF01590">
    <property type="entry name" value="GAF"/>
    <property type="match status" value="1"/>
</dbReference>
<accession>A0ABZ2UU15</accession>
<dbReference type="Pfam" id="PF00989">
    <property type="entry name" value="PAS"/>
    <property type="match status" value="1"/>
</dbReference>
<dbReference type="SMART" id="SM00267">
    <property type="entry name" value="GGDEF"/>
    <property type="match status" value="1"/>
</dbReference>
<dbReference type="Proteomes" id="UP001483337">
    <property type="component" value="Chromosome"/>
</dbReference>
<sequence length="519" mass="59498">MNHHINELLNNAPCGFLSFTDDGTIVMVNATLSALLGYENDELNRRKIETILPIASKIFYQTHFFPMLKMQGKVEEIYFSLRSKQGNNIPILVNAIRHHHLDSFITHCIFVAIHQRIKYEDEILKAKKAAEEAIRSQREAENALRQEYERSLLVQKITQQIHESMDLQEIFKNASAGIYQCLQADRVGIFKFINNSNFHSGEFIFETLNSQFDSAMGTIIHDHCFGEKYAISYQKGRIQSISDIYQANLSECYRHILTEFQIRANLIVPLVKLGNLWGLLCVHQCSKAREWKDFEIDFVQQIANQLAIAIHQVDLFNKLQEELIERKQAEAKLKQTNQELAHTTLLLEKLVNTDGLTKIANRRCFDHRLEYEWERLYREAESLSLILFDVDYFKRYNDYYGHQMGDDCLIKLAQATQSAVSRSTDLVARYGGEEFVIILPKTDLQGAITVATKIHASIKNLAIPHQASEVSDIVTISLGISTLIPNPYSSIVDFIEQADKALYTAKQQGRNQSVVFSGK</sequence>
<dbReference type="Gene3D" id="3.30.70.270">
    <property type="match status" value="1"/>
</dbReference>
<dbReference type="NCBIfam" id="TIGR00229">
    <property type="entry name" value="sensory_box"/>
    <property type="match status" value="1"/>
</dbReference>
<feature type="domain" description="Phytochrome chromophore attachment site" evidence="2">
    <location>
        <begin position="166"/>
        <end position="305"/>
    </location>
</feature>
<dbReference type="InterPro" id="IPR050469">
    <property type="entry name" value="Diguanylate_Cyclase"/>
</dbReference>
<dbReference type="Gene3D" id="3.30.450.20">
    <property type="entry name" value="PAS domain"/>
    <property type="match status" value="1"/>
</dbReference>
<evidence type="ECO:0000313" key="6">
    <source>
        <dbReference type="Proteomes" id="UP001483337"/>
    </source>
</evidence>
<dbReference type="EMBL" id="CP150886">
    <property type="protein sequence ID" value="WZB88462.1"/>
    <property type="molecule type" value="Genomic_DNA"/>
</dbReference>
<feature type="coiled-coil region" evidence="1">
    <location>
        <begin position="123"/>
        <end position="150"/>
    </location>
</feature>
<dbReference type="PANTHER" id="PTHR45138">
    <property type="entry name" value="REGULATORY COMPONENTS OF SENSORY TRANSDUCTION SYSTEM"/>
    <property type="match status" value="1"/>
</dbReference>
<evidence type="ECO:0000259" key="2">
    <source>
        <dbReference type="PROSITE" id="PS50046"/>
    </source>
</evidence>
<dbReference type="RefSeq" id="WP_353931369.1">
    <property type="nucleotide sequence ID" value="NZ_CP150886.1"/>
</dbReference>
<dbReference type="EC" id="2.7.7.65" evidence="5"/>
<dbReference type="InterPro" id="IPR043128">
    <property type="entry name" value="Rev_trsase/Diguanyl_cyclase"/>
</dbReference>
<keyword evidence="1" id="KW-0175">Coiled coil</keyword>
<evidence type="ECO:0000313" key="5">
    <source>
        <dbReference type="EMBL" id="WZB88462.1"/>
    </source>
</evidence>
<dbReference type="PANTHER" id="PTHR45138:SF9">
    <property type="entry name" value="DIGUANYLATE CYCLASE DGCM-RELATED"/>
    <property type="match status" value="1"/>
</dbReference>
<dbReference type="PROSITE" id="PS50887">
    <property type="entry name" value="GGDEF"/>
    <property type="match status" value="1"/>
</dbReference>
<dbReference type="SUPFAM" id="SSF55785">
    <property type="entry name" value="PYP-like sensor domain (PAS domain)"/>
    <property type="match status" value="1"/>
</dbReference>
<dbReference type="CDD" id="cd01949">
    <property type="entry name" value="GGDEF"/>
    <property type="match status" value="1"/>
</dbReference>
<evidence type="ECO:0000259" key="4">
    <source>
        <dbReference type="PROSITE" id="PS50887"/>
    </source>
</evidence>
<dbReference type="Gene3D" id="3.30.450.40">
    <property type="match status" value="1"/>
</dbReference>
<feature type="coiled-coil region" evidence="1">
    <location>
        <begin position="319"/>
        <end position="346"/>
    </location>
</feature>
<keyword evidence="5" id="KW-0808">Transferase</keyword>
<dbReference type="SUPFAM" id="SSF55073">
    <property type="entry name" value="Nucleotide cyclase"/>
    <property type="match status" value="1"/>
</dbReference>
<dbReference type="PROSITE" id="PS50112">
    <property type="entry name" value="PAS"/>
    <property type="match status" value="1"/>
</dbReference>
<dbReference type="NCBIfam" id="TIGR00254">
    <property type="entry name" value="GGDEF"/>
    <property type="match status" value="1"/>
</dbReference>
<dbReference type="SMART" id="SM00065">
    <property type="entry name" value="GAF"/>
    <property type="match status" value="1"/>
</dbReference>
<dbReference type="InterPro" id="IPR000014">
    <property type="entry name" value="PAS"/>
</dbReference>
<dbReference type="InterPro" id="IPR035965">
    <property type="entry name" value="PAS-like_dom_sf"/>
</dbReference>
<gene>
    <name evidence="5" type="ORF">WJM97_01850</name>
</gene>
<dbReference type="InterPro" id="IPR000160">
    <property type="entry name" value="GGDEF_dom"/>
</dbReference>
<dbReference type="CDD" id="cd00130">
    <property type="entry name" value="PAS"/>
    <property type="match status" value="1"/>
</dbReference>
<dbReference type="InterPro" id="IPR003018">
    <property type="entry name" value="GAF"/>
</dbReference>